<dbReference type="InterPro" id="IPR020846">
    <property type="entry name" value="MFS_dom"/>
</dbReference>
<feature type="transmembrane region" description="Helical" evidence="5">
    <location>
        <begin position="281"/>
        <end position="298"/>
    </location>
</feature>
<dbReference type="PROSITE" id="PS50850">
    <property type="entry name" value="MFS"/>
    <property type="match status" value="1"/>
</dbReference>
<dbReference type="EMBL" id="VENP01000041">
    <property type="protein sequence ID" value="TNU73549.1"/>
    <property type="molecule type" value="Genomic_DNA"/>
</dbReference>
<dbReference type="RefSeq" id="WP_139987239.1">
    <property type="nucleotide sequence ID" value="NZ_VENP01000041.1"/>
</dbReference>
<dbReference type="InterPro" id="IPR036259">
    <property type="entry name" value="MFS_trans_sf"/>
</dbReference>
<feature type="transmembrane region" description="Helical" evidence="5">
    <location>
        <begin position="176"/>
        <end position="197"/>
    </location>
</feature>
<evidence type="ECO:0000313" key="7">
    <source>
        <dbReference type="EMBL" id="TNU73549.1"/>
    </source>
</evidence>
<feature type="transmembrane region" description="Helical" evidence="5">
    <location>
        <begin position="364"/>
        <end position="386"/>
    </location>
</feature>
<reference evidence="7 8" key="1">
    <citation type="submission" date="2019-06" db="EMBL/GenBank/DDBJ databases">
        <title>Draft genome sequence of Miniimonas arenae KCTC 19750T isolated from sea sand.</title>
        <authorList>
            <person name="Park S.-J."/>
        </authorList>
    </citation>
    <scope>NUCLEOTIDE SEQUENCE [LARGE SCALE GENOMIC DNA]</scope>
    <source>
        <strain evidence="7 8">KCTC 19750</strain>
    </source>
</reference>
<dbReference type="SUPFAM" id="SSF103473">
    <property type="entry name" value="MFS general substrate transporter"/>
    <property type="match status" value="1"/>
</dbReference>
<organism evidence="7 8">
    <name type="scientific">Miniimonas arenae</name>
    <dbReference type="NCBI Taxonomy" id="676201"/>
    <lineage>
        <taxon>Bacteria</taxon>
        <taxon>Bacillati</taxon>
        <taxon>Actinomycetota</taxon>
        <taxon>Actinomycetes</taxon>
        <taxon>Micrococcales</taxon>
        <taxon>Beutenbergiaceae</taxon>
        <taxon>Miniimonas</taxon>
    </lineage>
</organism>
<dbReference type="InterPro" id="IPR051788">
    <property type="entry name" value="MFS_Transporter"/>
</dbReference>
<feature type="transmembrane region" description="Helical" evidence="5">
    <location>
        <begin position="112"/>
        <end position="132"/>
    </location>
</feature>
<keyword evidence="4 5" id="KW-0472">Membrane</keyword>
<evidence type="ECO:0000256" key="1">
    <source>
        <dbReference type="ARBA" id="ARBA00004651"/>
    </source>
</evidence>
<comment type="caution">
    <text evidence="7">The sequence shown here is derived from an EMBL/GenBank/DDBJ whole genome shotgun (WGS) entry which is preliminary data.</text>
</comment>
<dbReference type="CDD" id="cd17393">
    <property type="entry name" value="MFS_MosC_like"/>
    <property type="match status" value="1"/>
</dbReference>
<dbReference type="Pfam" id="PF07690">
    <property type="entry name" value="MFS_1"/>
    <property type="match status" value="1"/>
</dbReference>
<feature type="domain" description="Major facilitator superfamily (MFS) profile" evidence="6">
    <location>
        <begin position="16"/>
        <end position="421"/>
    </location>
</feature>
<name>A0A5C5BAP1_9MICO</name>
<dbReference type="PANTHER" id="PTHR23514">
    <property type="entry name" value="BYPASS OF STOP CODON PROTEIN 6"/>
    <property type="match status" value="1"/>
</dbReference>
<proteinExistence type="predicted"/>
<accession>A0A5C5BAP1</accession>
<evidence type="ECO:0000256" key="3">
    <source>
        <dbReference type="ARBA" id="ARBA00022989"/>
    </source>
</evidence>
<dbReference type="GO" id="GO:0005886">
    <property type="term" value="C:plasma membrane"/>
    <property type="evidence" value="ECO:0007669"/>
    <property type="project" value="UniProtKB-SubCell"/>
</dbReference>
<evidence type="ECO:0000256" key="2">
    <source>
        <dbReference type="ARBA" id="ARBA00022692"/>
    </source>
</evidence>
<keyword evidence="3 5" id="KW-1133">Transmembrane helix</keyword>
<feature type="transmembrane region" description="Helical" evidence="5">
    <location>
        <begin position="144"/>
        <end position="170"/>
    </location>
</feature>
<feature type="transmembrane region" description="Helical" evidence="5">
    <location>
        <begin position="244"/>
        <end position="261"/>
    </location>
</feature>
<dbReference type="Gene3D" id="1.20.1250.20">
    <property type="entry name" value="MFS general substrate transporter like domains"/>
    <property type="match status" value="2"/>
</dbReference>
<keyword evidence="2 5" id="KW-0812">Transmembrane</keyword>
<feature type="transmembrane region" description="Helical" evidence="5">
    <location>
        <begin position="16"/>
        <end position="38"/>
    </location>
</feature>
<dbReference type="AlphaFoldDB" id="A0A5C5BAP1"/>
<evidence type="ECO:0000256" key="4">
    <source>
        <dbReference type="ARBA" id="ARBA00023136"/>
    </source>
</evidence>
<dbReference type="Proteomes" id="UP000313849">
    <property type="component" value="Unassembled WGS sequence"/>
</dbReference>
<protein>
    <submittedName>
        <fullName evidence="7">MFS transporter</fullName>
    </submittedName>
</protein>
<evidence type="ECO:0000256" key="5">
    <source>
        <dbReference type="SAM" id="Phobius"/>
    </source>
</evidence>
<feature type="transmembrane region" description="Helical" evidence="5">
    <location>
        <begin position="50"/>
        <end position="73"/>
    </location>
</feature>
<dbReference type="InterPro" id="IPR011701">
    <property type="entry name" value="MFS"/>
</dbReference>
<dbReference type="PANTHER" id="PTHR23514:SF13">
    <property type="entry name" value="INNER MEMBRANE PROTEIN YBJJ"/>
    <property type="match status" value="1"/>
</dbReference>
<keyword evidence="8" id="KW-1185">Reference proteome</keyword>
<comment type="subcellular location">
    <subcellularLocation>
        <location evidence="1">Cell membrane</location>
        <topology evidence="1">Multi-pass membrane protein</topology>
    </subcellularLocation>
</comment>
<feature type="transmembrane region" description="Helical" evidence="5">
    <location>
        <begin position="85"/>
        <end position="106"/>
    </location>
</feature>
<evidence type="ECO:0000259" key="6">
    <source>
        <dbReference type="PROSITE" id="PS50850"/>
    </source>
</evidence>
<feature type="transmembrane region" description="Helical" evidence="5">
    <location>
        <begin position="392"/>
        <end position="412"/>
    </location>
</feature>
<gene>
    <name evidence="7" type="ORF">FH969_10785</name>
</gene>
<evidence type="ECO:0000313" key="8">
    <source>
        <dbReference type="Proteomes" id="UP000313849"/>
    </source>
</evidence>
<dbReference type="OrthoDB" id="9809599at2"/>
<feature type="transmembrane region" description="Helical" evidence="5">
    <location>
        <begin position="334"/>
        <end position="352"/>
    </location>
</feature>
<dbReference type="GO" id="GO:0022857">
    <property type="term" value="F:transmembrane transporter activity"/>
    <property type="evidence" value="ECO:0007669"/>
    <property type="project" value="InterPro"/>
</dbReference>
<feature type="transmembrane region" description="Helical" evidence="5">
    <location>
        <begin position="310"/>
        <end position="328"/>
    </location>
</feature>
<sequence length="436" mass="44066">MPRIDSTPGVPGRPRVVAASWSVVAVFALSGFMFASWVSRIPAVRDDLSLSPATIGLILLVGSIGSVGALPLTGAVVTRLGTRRTVVVAATIAAIGYVLVVGGFLLGSVPAMAVAMAIANVGVAGWDVAMNIEGAMVEQGLGRAIMPVYHAGFSGGTVLGAAIGALMARLDVPLQVHLPVAMGLALLAVVVSVRWFLPEEGGTPHAATTPEGGGVGADAVGGHGGTGEEKVSARATFAAWLEPRTLLIGLVVLSAALTEGAANDWLSLASIESFDLTNSDAALMLTVFLVAMTVMRFIGTRLLDVFGRVVVLRFCIASALAGLLLFGLAPSVPLGIVGIVLWGLGAALGFPVGMSAASDDPKHAAARVSVVSTIGYTAFLAGPPLLGLLAEHVGYANALLAITVPLLISLFLTGATRPLPGSVGAVVDPADADREP</sequence>